<dbReference type="AlphaFoldDB" id="A0A0A7CMT2"/>
<dbReference type="GO" id="GO:0071555">
    <property type="term" value="P:cell wall organization"/>
    <property type="evidence" value="ECO:0007669"/>
    <property type="project" value="UniProtKB-KW"/>
</dbReference>
<proteinExistence type="predicted"/>
<comment type="subcellular location">
    <subcellularLocation>
        <location evidence="2">Cell membrane</location>
    </subcellularLocation>
</comment>
<evidence type="ECO:0000313" key="18">
    <source>
        <dbReference type="Proteomes" id="UP000243579"/>
    </source>
</evidence>
<comment type="catalytic activity">
    <reaction evidence="1">
        <text>Hydrolysis of (1-&gt;3)-beta-D-glucosidic linkages in (1-&gt;3)-beta-D-glucans.</text>
        <dbReference type="EC" id="3.2.1.39"/>
    </reaction>
</comment>
<keyword evidence="18" id="KW-1185">Reference proteome</keyword>
<keyword evidence="7" id="KW-0325">Glycoprotein</keyword>
<evidence type="ECO:0000256" key="1">
    <source>
        <dbReference type="ARBA" id="ARBA00000382"/>
    </source>
</evidence>
<dbReference type="InterPro" id="IPR050732">
    <property type="entry name" value="Beta-glucan_modifiers"/>
</dbReference>
<dbReference type="SUPFAM" id="SSF50370">
    <property type="entry name" value="Ricin B-like lectins"/>
    <property type="match status" value="2"/>
</dbReference>
<evidence type="ECO:0000256" key="11">
    <source>
        <dbReference type="ARBA" id="ARBA00037649"/>
    </source>
</evidence>
<evidence type="ECO:0000256" key="12">
    <source>
        <dbReference type="ARBA" id="ARBA00042373"/>
    </source>
</evidence>
<evidence type="ECO:0000256" key="10">
    <source>
        <dbReference type="ARBA" id="ARBA00023326"/>
    </source>
</evidence>
<feature type="domain" description="Ricin B lectin" evidence="15">
    <location>
        <begin position="421"/>
        <end position="545"/>
    </location>
</feature>
<gene>
    <name evidence="17" type="ORF">ACHHYP_09360</name>
</gene>
<evidence type="ECO:0000256" key="2">
    <source>
        <dbReference type="ARBA" id="ARBA00004236"/>
    </source>
</evidence>
<evidence type="ECO:0000256" key="3">
    <source>
        <dbReference type="ARBA" id="ARBA00012780"/>
    </source>
</evidence>
<feature type="signal peptide" evidence="14">
    <location>
        <begin position="1"/>
        <end position="27"/>
    </location>
</feature>
<dbReference type="EMBL" id="JNBR01000092">
    <property type="protein sequence ID" value="OQR97977.1"/>
    <property type="molecule type" value="Genomic_DNA"/>
</dbReference>
<keyword evidence="6" id="KW-0472">Membrane</keyword>
<dbReference type="Gene3D" id="2.80.10.50">
    <property type="match status" value="2"/>
</dbReference>
<dbReference type="Pfam" id="PF00652">
    <property type="entry name" value="Ricin_B_lectin"/>
    <property type="match status" value="2"/>
</dbReference>
<dbReference type="Gene3D" id="3.20.20.80">
    <property type="entry name" value="Glycosidases"/>
    <property type="match status" value="1"/>
</dbReference>
<protein>
    <recommendedName>
        <fullName evidence="3">glucan endo-1,3-beta-D-glucosidase</fullName>
        <ecNumber evidence="3">3.2.1.39</ecNumber>
    </recommendedName>
    <alternativeName>
        <fullName evidence="13">Endo-1,3-beta-glucanase btgC</fullName>
    </alternativeName>
    <alternativeName>
        <fullName evidence="12">Laminarinase btgC</fullName>
    </alternativeName>
</protein>
<organism evidence="16">
    <name type="scientific">Achlya hypogyna</name>
    <name type="common">Oomycete</name>
    <name type="synonym">Protoachlya hypogyna</name>
    <dbReference type="NCBI Taxonomy" id="1202772"/>
    <lineage>
        <taxon>Eukaryota</taxon>
        <taxon>Sar</taxon>
        <taxon>Stramenopiles</taxon>
        <taxon>Oomycota</taxon>
        <taxon>Saprolegniomycetes</taxon>
        <taxon>Saprolegniales</taxon>
        <taxon>Achlyaceae</taxon>
        <taxon>Achlya</taxon>
    </lineage>
</organism>
<dbReference type="OrthoDB" id="77201at2759"/>
<dbReference type="GO" id="GO:0042973">
    <property type="term" value="F:glucan endo-1,3-beta-D-glucosidase activity"/>
    <property type="evidence" value="ECO:0007669"/>
    <property type="project" value="UniProtKB-EC"/>
</dbReference>
<dbReference type="InterPro" id="IPR000772">
    <property type="entry name" value="Ricin_B_lectin"/>
</dbReference>
<evidence type="ECO:0000313" key="17">
    <source>
        <dbReference type="EMBL" id="OQR97977.1"/>
    </source>
</evidence>
<keyword evidence="8" id="KW-0119">Carbohydrate metabolism</keyword>
<keyword evidence="9" id="KW-0961">Cell wall biogenesis/degradation</keyword>
<dbReference type="EMBL" id="KM038736">
    <property type="protein sequence ID" value="AIG56197.1"/>
    <property type="molecule type" value="Genomic_DNA"/>
</dbReference>
<sequence length="551" mass="61894">MALLTFGFVMRLLLLTLLAVFVADVAASLGVSYDTYEANKIDYHFRTIKQRFNSVRTYQTYLWNPTRNVIDAAADNGLTIYPGIWLRDGMDYNQEVQAVIDGCKRHPNTVKAVFVGNEDLANGWDQWRVLQKVNDVRGRLRAAGINVPVGSVQIDGDWLQARDLANGCDILGVNIYAFFGAAPVSWQNPIEDLKYRWNQMVQKFPGKTVMLTETGWPHGGGNNGAHISNPGNAIDYFFKVQSWANAGNGGPDPMYFMYHDNRKKGGYEGHFGLANPDGVWKFDFGPPPPDNNPRLKVPFQLLTARGKALRENYQGVAAKDNNHDRFTAWMYDSNTQQLYNVGAGTCLDAYQENGVHKVHMYACDKDNGNQKWRMTKDKIVHSVINNLCLDADPTDASEGVQVWTCVDNNTNQQFTVNSEMQHVSLTARSFNRVFAVGDNDQVLFRASAGGTDTGALWTLDTSKGSVTSESNHRCLDSWEGKNGAVVHAWDCDANNGNQKWNYDTITKQLRHATHQGYCLDMGSDTGDKPYLWQCHDVSDTWVKFQQFQYDV</sequence>
<evidence type="ECO:0000256" key="7">
    <source>
        <dbReference type="ARBA" id="ARBA00023180"/>
    </source>
</evidence>
<dbReference type="GO" id="GO:0005886">
    <property type="term" value="C:plasma membrane"/>
    <property type="evidence" value="ECO:0007669"/>
    <property type="project" value="UniProtKB-SubCell"/>
</dbReference>
<reference evidence="16 18" key="1">
    <citation type="journal article" date="2014" name="Genome Biol. Evol.">
        <title>The secreted proteins of Achlya hypogyna and Thraustotheca clavata identify the ancestral oomycete secretome and reveal gene acquisitions by horizontal gene transfer.</title>
        <authorList>
            <person name="Misner I."/>
            <person name="Blouin N."/>
            <person name="Leonard G."/>
            <person name="Richards T.A."/>
            <person name="Lane C.E."/>
        </authorList>
    </citation>
    <scope>NUCLEOTIDE SEQUENCE</scope>
    <source>
        <strain evidence="16 18">ATCC 48635</strain>
    </source>
</reference>
<evidence type="ECO:0000256" key="8">
    <source>
        <dbReference type="ARBA" id="ARBA00023277"/>
    </source>
</evidence>
<keyword evidence="14" id="KW-0732">Signal</keyword>
<evidence type="ECO:0000256" key="4">
    <source>
        <dbReference type="ARBA" id="ARBA00022475"/>
    </source>
</evidence>
<dbReference type="GO" id="GO:0000272">
    <property type="term" value="P:polysaccharide catabolic process"/>
    <property type="evidence" value="ECO:0007669"/>
    <property type="project" value="UniProtKB-KW"/>
</dbReference>
<evidence type="ECO:0000256" key="13">
    <source>
        <dbReference type="ARBA" id="ARBA00043078"/>
    </source>
</evidence>
<dbReference type="PANTHER" id="PTHR16631">
    <property type="entry name" value="GLUCAN 1,3-BETA-GLUCOSIDASE"/>
    <property type="match status" value="1"/>
</dbReference>
<comment type="function">
    <text evidence="11">Glucanases play a role in cell expansion during growth, in cell-cell fusion during mating, and in spore release during sporulation. This enzyme may be involved in beta-glucan degradation. Active on laminarin and lichenan.</text>
</comment>
<evidence type="ECO:0000256" key="9">
    <source>
        <dbReference type="ARBA" id="ARBA00023316"/>
    </source>
</evidence>
<name>A0A0A7CMT2_ACHHY</name>
<dbReference type="InterPro" id="IPR017853">
    <property type="entry name" value="GH"/>
</dbReference>
<dbReference type="EC" id="3.2.1.39" evidence="3"/>
<evidence type="ECO:0000313" key="16">
    <source>
        <dbReference type="EMBL" id="AIG56197.1"/>
    </source>
</evidence>
<dbReference type="PROSITE" id="PS50231">
    <property type="entry name" value="RICIN_B_LECTIN"/>
    <property type="match status" value="2"/>
</dbReference>
<accession>A0A0A7CMT2</accession>
<dbReference type="PANTHER" id="PTHR16631:SF17">
    <property type="entry name" value="GLUCAN ENDO-1,3-BETA-GLUCOSIDASE BTGC"/>
    <property type="match status" value="1"/>
</dbReference>
<evidence type="ECO:0000259" key="15">
    <source>
        <dbReference type="SMART" id="SM00458"/>
    </source>
</evidence>
<keyword evidence="10" id="KW-0624">Polysaccharide degradation</keyword>
<keyword evidence="4" id="KW-1003">Cell membrane</keyword>
<feature type="domain" description="Ricin B lectin" evidence="15">
    <location>
        <begin position="298"/>
        <end position="417"/>
    </location>
</feature>
<dbReference type="Proteomes" id="UP000243579">
    <property type="component" value="Unassembled WGS sequence"/>
</dbReference>
<dbReference type="STRING" id="1202772.A0A0A7CMT2"/>
<evidence type="ECO:0000256" key="6">
    <source>
        <dbReference type="ARBA" id="ARBA00023136"/>
    </source>
</evidence>
<feature type="chain" id="PRO_5002025871" description="glucan endo-1,3-beta-D-glucosidase" evidence="14">
    <location>
        <begin position="28"/>
        <end position="551"/>
    </location>
</feature>
<dbReference type="SUPFAM" id="SSF51445">
    <property type="entry name" value="(Trans)glycosidases"/>
    <property type="match status" value="1"/>
</dbReference>
<dbReference type="SMART" id="SM00458">
    <property type="entry name" value="RICIN"/>
    <property type="match status" value="2"/>
</dbReference>
<evidence type="ECO:0000256" key="5">
    <source>
        <dbReference type="ARBA" id="ARBA00022801"/>
    </source>
</evidence>
<dbReference type="InterPro" id="IPR035992">
    <property type="entry name" value="Ricin_B-like_lectins"/>
</dbReference>
<evidence type="ECO:0000256" key="14">
    <source>
        <dbReference type="SAM" id="SignalP"/>
    </source>
</evidence>
<keyword evidence="5 17" id="KW-0378">Hydrolase</keyword>